<accession>A0AAE1A428</accession>
<organism evidence="1 2">
    <name type="scientific">Elysia crispata</name>
    <name type="common">lettuce slug</name>
    <dbReference type="NCBI Taxonomy" id="231223"/>
    <lineage>
        <taxon>Eukaryota</taxon>
        <taxon>Metazoa</taxon>
        <taxon>Spiralia</taxon>
        <taxon>Lophotrochozoa</taxon>
        <taxon>Mollusca</taxon>
        <taxon>Gastropoda</taxon>
        <taxon>Heterobranchia</taxon>
        <taxon>Euthyneura</taxon>
        <taxon>Panpulmonata</taxon>
        <taxon>Sacoglossa</taxon>
        <taxon>Placobranchoidea</taxon>
        <taxon>Plakobranchidae</taxon>
        <taxon>Elysia</taxon>
    </lineage>
</organism>
<gene>
    <name evidence="1" type="ORF">RRG08_059444</name>
</gene>
<evidence type="ECO:0000313" key="2">
    <source>
        <dbReference type="Proteomes" id="UP001283361"/>
    </source>
</evidence>
<evidence type="ECO:0000313" key="1">
    <source>
        <dbReference type="EMBL" id="KAK3780800.1"/>
    </source>
</evidence>
<name>A0AAE1A428_9GAST</name>
<comment type="caution">
    <text evidence="1">The sequence shown here is derived from an EMBL/GenBank/DDBJ whole genome shotgun (WGS) entry which is preliminary data.</text>
</comment>
<proteinExistence type="predicted"/>
<sequence>MSVRINLPQDGVTWIGTIRPDVTMGGWTSYQTRRGTSLLLGAKHAACEVSPNCSNYCMIAREKELTRISSCASTCPTRLSNGYSQALKCKELSDGRIKW</sequence>
<dbReference type="Proteomes" id="UP001283361">
    <property type="component" value="Unassembled WGS sequence"/>
</dbReference>
<keyword evidence="2" id="KW-1185">Reference proteome</keyword>
<protein>
    <submittedName>
        <fullName evidence="1">Uncharacterized protein</fullName>
    </submittedName>
</protein>
<reference evidence="1" key="1">
    <citation type="journal article" date="2023" name="G3 (Bethesda)">
        <title>A reference genome for the long-term kleptoplast-retaining sea slug Elysia crispata morphotype clarki.</title>
        <authorList>
            <person name="Eastman K.E."/>
            <person name="Pendleton A.L."/>
            <person name="Shaikh M.A."/>
            <person name="Suttiyut T."/>
            <person name="Ogas R."/>
            <person name="Tomko P."/>
            <person name="Gavelis G."/>
            <person name="Widhalm J.R."/>
            <person name="Wisecaver J.H."/>
        </authorList>
    </citation>
    <scope>NUCLEOTIDE SEQUENCE</scope>
    <source>
        <strain evidence="1">ECLA1</strain>
    </source>
</reference>
<dbReference type="EMBL" id="JAWDGP010002684">
    <property type="protein sequence ID" value="KAK3780800.1"/>
    <property type="molecule type" value="Genomic_DNA"/>
</dbReference>
<dbReference type="AlphaFoldDB" id="A0AAE1A428"/>